<dbReference type="InterPro" id="IPR000847">
    <property type="entry name" value="LysR_HTH_N"/>
</dbReference>
<dbReference type="AlphaFoldDB" id="A0A4R7B8M4"/>
<protein>
    <submittedName>
        <fullName evidence="6">DNA-binding transcriptional LysR family regulator</fullName>
    </submittedName>
</protein>
<keyword evidence="2" id="KW-0805">Transcription regulation</keyword>
<dbReference type="OrthoDB" id="8807047at2"/>
<evidence type="ECO:0000313" key="6">
    <source>
        <dbReference type="EMBL" id="TDR80086.1"/>
    </source>
</evidence>
<dbReference type="Pfam" id="PF03466">
    <property type="entry name" value="LysR_substrate"/>
    <property type="match status" value="1"/>
</dbReference>
<keyword evidence="3 6" id="KW-0238">DNA-binding</keyword>
<dbReference type="InterPro" id="IPR036390">
    <property type="entry name" value="WH_DNA-bd_sf"/>
</dbReference>
<dbReference type="Gene3D" id="1.10.10.10">
    <property type="entry name" value="Winged helix-like DNA-binding domain superfamily/Winged helix DNA-binding domain"/>
    <property type="match status" value="1"/>
</dbReference>
<dbReference type="GO" id="GO:0000976">
    <property type="term" value="F:transcription cis-regulatory region binding"/>
    <property type="evidence" value="ECO:0007669"/>
    <property type="project" value="TreeGrafter"/>
</dbReference>
<name>A0A4R7B8M4_9NEIS</name>
<dbReference type="CDD" id="cd05466">
    <property type="entry name" value="PBP2_LTTR_substrate"/>
    <property type="match status" value="1"/>
</dbReference>
<dbReference type="GO" id="GO:0003700">
    <property type="term" value="F:DNA-binding transcription factor activity"/>
    <property type="evidence" value="ECO:0007669"/>
    <property type="project" value="InterPro"/>
</dbReference>
<evidence type="ECO:0000259" key="5">
    <source>
        <dbReference type="PROSITE" id="PS50931"/>
    </source>
</evidence>
<dbReference type="PRINTS" id="PR00039">
    <property type="entry name" value="HTHLYSR"/>
</dbReference>
<evidence type="ECO:0000256" key="1">
    <source>
        <dbReference type="ARBA" id="ARBA00009437"/>
    </source>
</evidence>
<comment type="similarity">
    <text evidence="1">Belongs to the LysR transcriptional regulatory family.</text>
</comment>
<keyword evidence="4" id="KW-0804">Transcription</keyword>
<dbReference type="RefSeq" id="WP_133680460.1">
    <property type="nucleotide sequence ID" value="NZ_SNZP01000006.1"/>
</dbReference>
<dbReference type="PANTHER" id="PTHR30126">
    <property type="entry name" value="HTH-TYPE TRANSCRIPTIONAL REGULATOR"/>
    <property type="match status" value="1"/>
</dbReference>
<proteinExistence type="inferred from homology"/>
<dbReference type="PANTHER" id="PTHR30126:SF91">
    <property type="entry name" value="LYSR FAMILY TRANSCRIPTIONAL REGULATOR"/>
    <property type="match status" value="1"/>
</dbReference>
<gene>
    <name evidence="6" type="ORF">DFP86_106229</name>
</gene>
<dbReference type="Pfam" id="PF00126">
    <property type="entry name" value="HTH_1"/>
    <property type="match status" value="1"/>
</dbReference>
<dbReference type="SUPFAM" id="SSF46785">
    <property type="entry name" value="Winged helix' DNA-binding domain"/>
    <property type="match status" value="1"/>
</dbReference>
<dbReference type="Gene3D" id="3.40.190.10">
    <property type="entry name" value="Periplasmic binding protein-like II"/>
    <property type="match status" value="2"/>
</dbReference>
<accession>A0A4R7B8M4</accession>
<dbReference type="InterPro" id="IPR005119">
    <property type="entry name" value="LysR_subst-bd"/>
</dbReference>
<dbReference type="PROSITE" id="PS50931">
    <property type="entry name" value="HTH_LYSR"/>
    <property type="match status" value="1"/>
</dbReference>
<evidence type="ECO:0000256" key="3">
    <source>
        <dbReference type="ARBA" id="ARBA00023125"/>
    </source>
</evidence>
<dbReference type="Proteomes" id="UP000295611">
    <property type="component" value="Unassembled WGS sequence"/>
</dbReference>
<evidence type="ECO:0000313" key="7">
    <source>
        <dbReference type="Proteomes" id="UP000295611"/>
    </source>
</evidence>
<evidence type="ECO:0000256" key="2">
    <source>
        <dbReference type="ARBA" id="ARBA00023015"/>
    </source>
</evidence>
<dbReference type="InterPro" id="IPR036388">
    <property type="entry name" value="WH-like_DNA-bd_sf"/>
</dbReference>
<sequence>MSISLADLALLIDVAELGSFSQAAARRGWSQPQVSQRIAVLETELGQALFRRHRRGAVATAACEVFLVSARQAVQAFQQGQEALLAAPPLPRVHLSCLPSLTTPVFGPLLLRLADAPFEIRCHTDHSPQIMQAVLTGEIDVGFVLKCPAIAGVQVEPLWRSAIVPVVAADHPLARAPQPLTLKAVADYRIAPQFWGSGCEELIRRIWLVRQHRSAIHAIQPASAARDLALSHGFLSFLPELSVRFDLQKGSLVKLQIPELPEWQWEVMMAYRSGKRKAEAKQIVLDSARALAAS</sequence>
<keyword evidence="7" id="KW-1185">Reference proteome</keyword>
<evidence type="ECO:0000256" key="4">
    <source>
        <dbReference type="ARBA" id="ARBA00023163"/>
    </source>
</evidence>
<comment type="caution">
    <text evidence="6">The sequence shown here is derived from an EMBL/GenBank/DDBJ whole genome shotgun (WGS) entry which is preliminary data.</text>
</comment>
<dbReference type="EMBL" id="SNZP01000006">
    <property type="protein sequence ID" value="TDR80086.1"/>
    <property type="molecule type" value="Genomic_DNA"/>
</dbReference>
<organism evidence="6 7">
    <name type="scientific">Paludibacterium purpuratum</name>
    <dbReference type="NCBI Taxonomy" id="1144873"/>
    <lineage>
        <taxon>Bacteria</taxon>
        <taxon>Pseudomonadati</taxon>
        <taxon>Pseudomonadota</taxon>
        <taxon>Betaproteobacteria</taxon>
        <taxon>Neisseriales</taxon>
        <taxon>Chromobacteriaceae</taxon>
        <taxon>Paludibacterium</taxon>
    </lineage>
</organism>
<feature type="domain" description="HTH lysR-type" evidence="5">
    <location>
        <begin position="3"/>
        <end position="60"/>
    </location>
</feature>
<dbReference type="SUPFAM" id="SSF53850">
    <property type="entry name" value="Periplasmic binding protein-like II"/>
    <property type="match status" value="1"/>
</dbReference>
<reference evidence="6 7" key="1">
    <citation type="submission" date="2019-03" db="EMBL/GenBank/DDBJ databases">
        <title>Genomic Encyclopedia of Type Strains, Phase III (KMG-III): the genomes of soil and plant-associated and newly described type strains.</title>
        <authorList>
            <person name="Whitman W."/>
        </authorList>
    </citation>
    <scope>NUCLEOTIDE SEQUENCE [LARGE SCALE GENOMIC DNA]</scope>
    <source>
        <strain evidence="6 7">CECT 8976</strain>
    </source>
</reference>